<dbReference type="InterPro" id="IPR020852">
    <property type="entry name" value="RNR_Ib_NrdI_bac"/>
</dbReference>
<dbReference type="InterPro" id="IPR029039">
    <property type="entry name" value="Flavoprotein-like_sf"/>
</dbReference>
<evidence type="ECO:0000256" key="2">
    <source>
        <dbReference type="ARBA" id="ARBA00009942"/>
    </source>
</evidence>
<evidence type="ECO:0000313" key="6">
    <source>
        <dbReference type="Proteomes" id="UP000787322"/>
    </source>
</evidence>
<reference evidence="5" key="1">
    <citation type="submission" date="2020-04" db="EMBL/GenBank/DDBJ databases">
        <title>Deep metagenomics examines the oral microbiome during advanced dental caries in children, revealing novel taxa and co-occurrences with host molecules.</title>
        <authorList>
            <person name="Baker J.L."/>
            <person name="Morton J.T."/>
            <person name="Dinis M."/>
            <person name="Alvarez R."/>
            <person name="Tran N.C."/>
            <person name="Knight R."/>
            <person name="Edlund A."/>
        </authorList>
    </citation>
    <scope>NUCLEOTIDE SEQUENCE</scope>
    <source>
        <strain evidence="5">JCVI_3_bin.11</strain>
    </source>
</reference>
<comment type="similarity">
    <text evidence="2 4">Belongs to the NrdI family.</text>
</comment>
<gene>
    <name evidence="4 5" type="primary">nrdI</name>
    <name evidence="5" type="ORF">HXK24_06910</name>
</gene>
<dbReference type="PANTHER" id="PTHR37297:SF1">
    <property type="entry name" value="PROTEIN NRDI"/>
    <property type="match status" value="1"/>
</dbReference>
<name>A0A9D5X4N2_9ACTN</name>
<evidence type="ECO:0000256" key="4">
    <source>
        <dbReference type="HAMAP-Rule" id="MF_00128"/>
    </source>
</evidence>
<dbReference type="AlphaFoldDB" id="A0A9D5X4N2"/>
<dbReference type="PANTHER" id="PTHR37297">
    <property type="entry name" value="PROTEIN NRDI"/>
    <property type="match status" value="1"/>
</dbReference>
<evidence type="ECO:0000313" key="5">
    <source>
        <dbReference type="EMBL" id="MBF4803521.1"/>
    </source>
</evidence>
<organism evidence="5 6">
    <name type="scientific">Lancefieldella parvula</name>
    <dbReference type="NCBI Taxonomy" id="1382"/>
    <lineage>
        <taxon>Bacteria</taxon>
        <taxon>Bacillati</taxon>
        <taxon>Actinomycetota</taxon>
        <taxon>Coriobacteriia</taxon>
        <taxon>Coriobacteriales</taxon>
        <taxon>Atopobiaceae</taxon>
        <taxon>Lancefieldella</taxon>
    </lineage>
</organism>
<proteinExistence type="inferred from homology"/>
<dbReference type="Pfam" id="PF07972">
    <property type="entry name" value="Flavodoxin_NdrI"/>
    <property type="match status" value="1"/>
</dbReference>
<dbReference type="SUPFAM" id="SSF52218">
    <property type="entry name" value="Flavoproteins"/>
    <property type="match status" value="1"/>
</dbReference>
<evidence type="ECO:0000256" key="3">
    <source>
        <dbReference type="ARBA" id="ARBA00020129"/>
    </source>
</evidence>
<dbReference type="EMBL" id="JABZGU010000255">
    <property type="protein sequence ID" value="MBF4803521.1"/>
    <property type="molecule type" value="Genomic_DNA"/>
</dbReference>
<accession>A0A9D5X4N2</accession>
<dbReference type="HAMAP" id="MF_00128">
    <property type="entry name" value="NrdI"/>
    <property type="match status" value="1"/>
</dbReference>
<dbReference type="PIRSF" id="PIRSF005087">
    <property type="entry name" value="NrdI"/>
    <property type="match status" value="1"/>
</dbReference>
<dbReference type="Proteomes" id="UP000787322">
    <property type="component" value="Unassembled WGS sequence"/>
</dbReference>
<sequence length="133" mass="14672">MALLVYFSSTSENTHRFVSKLGMPAKRIPLLPSQPPLEVDEEYVLLVPTYGGGSIKGAVPKQVIKFLNNPHNRELCRGVIASGNTNFGAAYGLAGDIISNKLKVPYLYCYELLGTPKDVETVKQGLEKFWQTL</sequence>
<evidence type="ECO:0000256" key="1">
    <source>
        <dbReference type="ARBA" id="ARBA00003999"/>
    </source>
</evidence>
<dbReference type="InterPro" id="IPR004465">
    <property type="entry name" value="RNR_NrdI"/>
</dbReference>
<dbReference type="NCBIfam" id="TIGR00333">
    <property type="entry name" value="nrdI"/>
    <property type="match status" value="1"/>
</dbReference>
<comment type="caution">
    <text evidence="5">The sequence shown here is derived from an EMBL/GenBank/DDBJ whole genome shotgun (WGS) entry which is preliminary data.</text>
</comment>
<dbReference type="GO" id="GO:0010181">
    <property type="term" value="F:FMN binding"/>
    <property type="evidence" value="ECO:0007669"/>
    <property type="project" value="InterPro"/>
</dbReference>
<comment type="function">
    <text evidence="1 4">Probably involved in ribonucleotide reductase function.</text>
</comment>
<dbReference type="Gene3D" id="3.40.50.360">
    <property type="match status" value="1"/>
</dbReference>
<protein>
    <recommendedName>
        <fullName evidence="3 4">Protein NrdI</fullName>
    </recommendedName>
</protein>